<name>A0A7R9D6A9_TIMPO</name>
<organism evidence="2">
    <name type="scientific">Timema poppense</name>
    <name type="common">Walking stick</name>
    <dbReference type="NCBI Taxonomy" id="170557"/>
    <lineage>
        <taxon>Eukaryota</taxon>
        <taxon>Metazoa</taxon>
        <taxon>Ecdysozoa</taxon>
        <taxon>Arthropoda</taxon>
        <taxon>Hexapoda</taxon>
        <taxon>Insecta</taxon>
        <taxon>Pterygota</taxon>
        <taxon>Neoptera</taxon>
        <taxon>Polyneoptera</taxon>
        <taxon>Phasmatodea</taxon>
        <taxon>Timematodea</taxon>
        <taxon>Timematoidea</taxon>
        <taxon>Timematidae</taxon>
        <taxon>Timema</taxon>
    </lineage>
</organism>
<dbReference type="AlphaFoldDB" id="A0A7R9D6A9"/>
<accession>A0A7R9D6A9</accession>
<evidence type="ECO:0000313" key="2">
    <source>
        <dbReference type="EMBL" id="CAD7407317.1"/>
    </source>
</evidence>
<proteinExistence type="predicted"/>
<evidence type="ECO:0000256" key="1">
    <source>
        <dbReference type="SAM" id="Phobius"/>
    </source>
</evidence>
<gene>
    <name evidence="2" type="ORF">TPSB3V08_LOCUS5824</name>
</gene>
<sequence length="147" mass="16719">MTKLREKTNLSRRVLKVRTSLRNRTSSSDRSKYFTMKRYQCFAYRIVMGSALISLLNGAVHISQVYSLCLAIPHLGVFILLQSKASMIVNAGRKQTNTRSGCIKDKSITPEYYLGEAVRGRELLGLPVRDRETVLEHCSDVEMDTCR</sequence>
<reference evidence="2" key="1">
    <citation type="submission" date="2020-11" db="EMBL/GenBank/DDBJ databases">
        <authorList>
            <person name="Tran Van P."/>
        </authorList>
    </citation>
    <scope>NUCLEOTIDE SEQUENCE</scope>
</reference>
<feature type="transmembrane region" description="Helical" evidence="1">
    <location>
        <begin position="65"/>
        <end position="81"/>
    </location>
</feature>
<keyword evidence="1" id="KW-0812">Transmembrane</keyword>
<keyword evidence="1" id="KW-1133">Transmembrane helix</keyword>
<dbReference type="EMBL" id="OD003224">
    <property type="protein sequence ID" value="CAD7407317.1"/>
    <property type="molecule type" value="Genomic_DNA"/>
</dbReference>
<keyword evidence="1" id="KW-0472">Membrane</keyword>
<feature type="transmembrane region" description="Helical" evidence="1">
    <location>
        <begin position="42"/>
        <end position="59"/>
    </location>
</feature>
<protein>
    <submittedName>
        <fullName evidence="2">Uncharacterized protein</fullName>
    </submittedName>
</protein>